<protein>
    <submittedName>
        <fullName evidence="4">TIGR03086 family protein</fullName>
    </submittedName>
    <submittedName>
        <fullName evidence="3">Uncharacterized protein (TIGR03086 family)</fullName>
    </submittedName>
</protein>
<dbReference type="InterPro" id="IPR017517">
    <property type="entry name" value="Maleyloyr_isom"/>
</dbReference>
<accession>A0A1I2KJ05</accession>
<evidence type="ECO:0000313" key="3">
    <source>
        <dbReference type="EMBL" id="NYH81153.1"/>
    </source>
</evidence>
<feature type="region of interest" description="Disordered" evidence="1">
    <location>
        <begin position="170"/>
        <end position="203"/>
    </location>
</feature>
<gene>
    <name evidence="3" type="ORF">FHR37_000004</name>
    <name evidence="4" type="ORF">SAMN05421678_101237</name>
</gene>
<dbReference type="STRING" id="504797.SAMN05421678_101237"/>
<dbReference type="NCBIfam" id="TIGR03086">
    <property type="entry name" value="TIGR03086 family metal-binding protein"/>
    <property type="match status" value="1"/>
</dbReference>
<dbReference type="RefSeq" id="WP_092880040.1">
    <property type="nucleotide sequence ID" value="NZ_FOOI01000001.1"/>
</dbReference>
<evidence type="ECO:0000313" key="4">
    <source>
        <dbReference type="EMBL" id="SFF65237.1"/>
    </source>
</evidence>
<dbReference type="Proteomes" id="UP000199052">
    <property type="component" value="Unassembled WGS sequence"/>
</dbReference>
<organism evidence="4 5">
    <name type="scientific">Actinopolymorpha cephalotaxi</name>
    <dbReference type="NCBI Taxonomy" id="504797"/>
    <lineage>
        <taxon>Bacteria</taxon>
        <taxon>Bacillati</taxon>
        <taxon>Actinomycetota</taxon>
        <taxon>Actinomycetes</taxon>
        <taxon>Propionibacteriales</taxon>
        <taxon>Actinopolymorphaceae</taxon>
        <taxon>Actinopolymorpha</taxon>
    </lineage>
</organism>
<keyword evidence="6" id="KW-1185">Reference proteome</keyword>
<evidence type="ECO:0000313" key="5">
    <source>
        <dbReference type="Proteomes" id="UP000199052"/>
    </source>
</evidence>
<dbReference type="EMBL" id="JACBZA010000001">
    <property type="protein sequence ID" value="NYH81153.1"/>
    <property type="molecule type" value="Genomic_DNA"/>
</dbReference>
<dbReference type="Proteomes" id="UP000533017">
    <property type="component" value="Unassembled WGS sequence"/>
</dbReference>
<proteinExistence type="predicted"/>
<reference evidence="3 6" key="2">
    <citation type="submission" date="2020-07" db="EMBL/GenBank/DDBJ databases">
        <title>Sequencing the genomes of 1000 actinobacteria strains.</title>
        <authorList>
            <person name="Klenk H.-P."/>
        </authorList>
    </citation>
    <scope>NUCLEOTIDE SEQUENCE [LARGE SCALE GENOMIC DNA]</scope>
    <source>
        <strain evidence="3 6">DSM 45117</strain>
    </source>
</reference>
<dbReference type="Gene3D" id="1.20.120.450">
    <property type="entry name" value="dinb family like domain"/>
    <property type="match status" value="1"/>
</dbReference>
<evidence type="ECO:0000259" key="2">
    <source>
        <dbReference type="Pfam" id="PF11716"/>
    </source>
</evidence>
<dbReference type="GO" id="GO:0046872">
    <property type="term" value="F:metal ion binding"/>
    <property type="evidence" value="ECO:0007669"/>
    <property type="project" value="InterPro"/>
</dbReference>
<dbReference type="Pfam" id="PF11716">
    <property type="entry name" value="MDMPI_N"/>
    <property type="match status" value="1"/>
</dbReference>
<feature type="domain" description="Mycothiol-dependent maleylpyruvate isomerase metal-binding" evidence="2">
    <location>
        <begin position="14"/>
        <end position="134"/>
    </location>
</feature>
<dbReference type="InterPro" id="IPR017520">
    <property type="entry name" value="CHP03086"/>
</dbReference>
<sequence length="203" mass="22444">MNDCFHGIVDRFASSSAEFARRLRLVRPEQWSGPTPCAEWNVRHLVNHMAGGNLNYVRLLEGGTGADFLRRRDQDVLGDDPIEAYDRSVRTCVAAFSRPGVLRRTLDYPLGEVTARQALAVRVTDSTVHTWDLAHALDVDDSLDPGLVAWIEENLDAIYAGLAETPTASRGSGRFFAAPEGRLPDDASRQDRLLHRMGRSATG</sequence>
<dbReference type="SUPFAM" id="SSF109854">
    <property type="entry name" value="DinB/YfiT-like putative metalloenzymes"/>
    <property type="match status" value="1"/>
</dbReference>
<reference evidence="4 5" key="1">
    <citation type="submission" date="2016-10" db="EMBL/GenBank/DDBJ databases">
        <authorList>
            <person name="de Groot N.N."/>
        </authorList>
    </citation>
    <scope>NUCLEOTIDE SEQUENCE [LARGE SCALE GENOMIC DNA]</scope>
    <source>
        <strain evidence="4 5">CPCC 202808</strain>
    </source>
</reference>
<dbReference type="InterPro" id="IPR024344">
    <property type="entry name" value="MDMPI_metal-binding"/>
</dbReference>
<dbReference type="OrthoDB" id="5185819at2"/>
<evidence type="ECO:0000256" key="1">
    <source>
        <dbReference type="SAM" id="MobiDB-lite"/>
    </source>
</evidence>
<dbReference type="EMBL" id="FOOI01000001">
    <property type="protein sequence ID" value="SFF65237.1"/>
    <property type="molecule type" value="Genomic_DNA"/>
</dbReference>
<name>A0A1I2KJ05_9ACTN</name>
<dbReference type="InterPro" id="IPR034660">
    <property type="entry name" value="DinB/YfiT-like"/>
</dbReference>
<dbReference type="AlphaFoldDB" id="A0A1I2KJ05"/>
<feature type="compositionally biased region" description="Basic and acidic residues" evidence="1">
    <location>
        <begin position="182"/>
        <end position="194"/>
    </location>
</feature>
<evidence type="ECO:0000313" key="6">
    <source>
        <dbReference type="Proteomes" id="UP000533017"/>
    </source>
</evidence>
<dbReference type="NCBIfam" id="TIGR03083">
    <property type="entry name" value="maleylpyruvate isomerase family mycothiol-dependent enzyme"/>
    <property type="match status" value="1"/>
</dbReference>